<protein>
    <submittedName>
        <fullName evidence="2">Uncharacterized protein</fullName>
    </submittedName>
</protein>
<reference evidence="2" key="1">
    <citation type="submission" date="2016-07" db="EMBL/GenBank/DDBJ databases">
        <title>Microvirga ossetica sp. nov. a new species of rhizobia isolated from root nodules of the legume species Vicia alpestris Steven originated from North Ossetia region in the Caucasus.</title>
        <authorList>
            <person name="Safronova V.I."/>
            <person name="Kuznetsova I.G."/>
            <person name="Sazanova A.L."/>
            <person name="Belimov A."/>
            <person name="Andronov E."/>
            <person name="Osledkin Y.S."/>
            <person name="Onishchuk O.P."/>
            <person name="Kurchak O.N."/>
            <person name="Shaposhnikov A.I."/>
            <person name="Willems A."/>
            <person name="Tikhonovich I.A."/>
        </authorList>
    </citation>
    <scope>NUCLEOTIDE SEQUENCE [LARGE SCALE GENOMIC DNA]</scope>
    <source>
        <strain evidence="2">V5/3M</strain>
        <plasmid evidence="2">unnamed1</plasmid>
    </source>
</reference>
<geneLocation type="plasmid" evidence="2">
    <name>unnamed1</name>
</geneLocation>
<evidence type="ECO:0000313" key="2">
    <source>
        <dbReference type="EMBL" id="ANY83304.1"/>
    </source>
</evidence>
<proteinExistence type="predicted"/>
<name>A0A1B2ETJ4_9HYPH</name>
<dbReference type="OrthoDB" id="5514977at2"/>
<keyword evidence="2" id="KW-0614">Plasmid</keyword>
<dbReference type="AlphaFoldDB" id="A0A1B2ETJ4"/>
<sequence>MKTPEWLKPGLYGAACGAIAVTVIGFNWGGWVTGGTARQMATEQSRTDVVAALTTICLDQSKRDPQLTERVALLKAASSYQRGDLVLQNGWATMPGTTEGNRLVAVACADKVGI</sequence>
<keyword evidence="1" id="KW-0812">Transmembrane</keyword>
<dbReference type="KEGG" id="moc:BB934_33140"/>
<dbReference type="EMBL" id="CP016617">
    <property type="protein sequence ID" value="ANY83304.1"/>
    <property type="molecule type" value="Genomic_DNA"/>
</dbReference>
<evidence type="ECO:0000256" key="1">
    <source>
        <dbReference type="SAM" id="Phobius"/>
    </source>
</evidence>
<organism evidence="2">
    <name type="scientific">Microvirga ossetica</name>
    <dbReference type="NCBI Taxonomy" id="1882682"/>
    <lineage>
        <taxon>Bacteria</taxon>
        <taxon>Pseudomonadati</taxon>
        <taxon>Pseudomonadota</taxon>
        <taxon>Alphaproteobacteria</taxon>
        <taxon>Hyphomicrobiales</taxon>
        <taxon>Methylobacteriaceae</taxon>
        <taxon>Microvirga</taxon>
    </lineage>
</organism>
<gene>
    <name evidence="2" type="ORF">BB934_33140</name>
</gene>
<accession>A0A1B2ETJ4</accession>
<feature type="transmembrane region" description="Helical" evidence="1">
    <location>
        <begin position="12"/>
        <end position="32"/>
    </location>
</feature>
<keyword evidence="1" id="KW-0472">Membrane</keyword>
<keyword evidence="1" id="KW-1133">Transmembrane helix</keyword>